<dbReference type="SUPFAM" id="SSF53448">
    <property type="entry name" value="Nucleotide-diphospho-sugar transferases"/>
    <property type="match status" value="1"/>
</dbReference>
<protein>
    <submittedName>
        <fullName evidence="2">Glycosyltransferase involved in cell wall biosynthesis</fullName>
    </submittedName>
</protein>
<dbReference type="GO" id="GO:0016740">
    <property type="term" value="F:transferase activity"/>
    <property type="evidence" value="ECO:0007669"/>
    <property type="project" value="UniProtKB-KW"/>
</dbReference>
<dbReference type="OrthoDB" id="8773442at2"/>
<dbReference type="InterPro" id="IPR050834">
    <property type="entry name" value="Glycosyltransf_2"/>
</dbReference>
<comment type="caution">
    <text evidence="2">The sequence shown here is derived from an EMBL/GenBank/DDBJ whole genome shotgun (WGS) entry which is preliminary data.</text>
</comment>
<accession>A0A2T5IQ25</accession>
<evidence type="ECO:0000313" key="3">
    <source>
        <dbReference type="Proteomes" id="UP000244161"/>
    </source>
</evidence>
<reference evidence="2 3" key="1">
    <citation type="submission" date="2018-04" db="EMBL/GenBank/DDBJ databases">
        <title>Genomic Encyclopedia of Archaeal and Bacterial Type Strains, Phase II (KMG-II): from individual species to whole genera.</title>
        <authorList>
            <person name="Goeker M."/>
        </authorList>
    </citation>
    <scope>NUCLEOTIDE SEQUENCE [LARGE SCALE GENOMIC DNA]</scope>
    <source>
        <strain evidence="2 3">DSM 18806</strain>
    </source>
</reference>
<dbReference type="InterPro" id="IPR001173">
    <property type="entry name" value="Glyco_trans_2-like"/>
</dbReference>
<dbReference type="Gene3D" id="3.90.550.10">
    <property type="entry name" value="Spore Coat Polysaccharide Biosynthesis Protein SpsA, Chain A"/>
    <property type="match status" value="1"/>
</dbReference>
<dbReference type="Proteomes" id="UP000244161">
    <property type="component" value="Unassembled WGS sequence"/>
</dbReference>
<dbReference type="PANTHER" id="PTHR43685:SF2">
    <property type="entry name" value="GLYCOSYLTRANSFERASE 2-LIKE DOMAIN-CONTAINING PROTEIN"/>
    <property type="match status" value="1"/>
</dbReference>
<dbReference type="AlphaFoldDB" id="A0A2T5IQ25"/>
<evidence type="ECO:0000313" key="2">
    <source>
        <dbReference type="EMBL" id="PTQ85935.1"/>
    </source>
</evidence>
<proteinExistence type="predicted"/>
<keyword evidence="2" id="KW-0808">Transferase</keyword>
<organism evidence="2 3">
    <name type="scientific">Trichococcus patagoniensis</name>
    <dbReference type="NCBI Taxonomy" id="382641"/>
    <lineage>
        <taxon>Bacteria</taxon>
        <taxon>Bacillati</taxon>
        <taxon>Bacillota</taxon>
        <taxon>Bacilli</taxon>
        <taxon>Lactobacillales</taxon>
        <taxon>Carnobacteriaceae</taxon>
        <taxon>Trichococcus</taxon>
    </lineage>
</organism>
<sequence length="312" mass="36021">MCLVSVVITTYNRPVTILKRALDSVVQQTMTDFEIIVVNDAPKSIELVNEIRILIDSYKKDNIIYIVHAINSGACQARNTGINKAKGKFIAFLDDDDEWISEKLEKQLVYMKNDNVGLVYCASNIVSANGSQKRYIPKKVETNFYEEILRTNYVGSTSFPLLRLNSVKECGMFDIMAVSSQDYDLWIRILKHSEARLVQEPLVNYYLSEDSTFSNVAKYAEGDLYLMNKYKIEFAKYPKAYSYHVNNSALNMLALKHRVNIKMYLIFKIKGILTNPLSVYNYFLLCIKAINKIKRIKAYKYSLIFIDFQKTT</sequence>
<dbReference type="InterPro" id="IPR029044">
    <property type="entry name" value="Nucleotide-diphossugar_trans"/>
</dbReference>
<dbReference type="Pfam" id="PF00535">
    <property type="entry name" value="Glycos_transf_2"/>
    <property type="match status" value="1"/>
</dbReference>
<name>A0A2T5IQ25_9LACT</name>
<dbReference type="RefSeq" id="WP_108031527.1">
    <property type="nucleotide sequence ID" value="NZ_QAOM01000002.1"/>
</dbReference>
<dbReference type="EMBL" id="QAOM01000002">
    <property type="protein sequence ID" value="PTQ85935.1"/>
    <property type="molecule type" value="Genomic_DNA"/>
</dbReference>
<gene>
    <name evidence="2" type="ORF">C8U37_10238</name>
</gene>
<feature type="domain" description="Glycosyltransferase 2-like" evidence="1">
    <location>
        <begin position="5"/>
        <end position="138"/>
    </location>
</feature>
<keyword evidence="3" id="KW-1185">Reference proteome</keyword>
<evidence type="ECO:0000259" key="1">
    <source>
        <dbReference type="Pfam" id="PF00535"/>
    </source>
</evidence>
<dbReference type="PANTHER" id="PTHR43685">
    <property type="entry name" value="GLYCOSYLTRANSFERASE"/>
    <property type="match status" value="1"/>
</dbReference>